<dbReference type="AlphaFoldDB" id="W4FXQ6"/>
<sequence length="109" mass="12321">MTNVGRVCKLRSYSERSSHMSSTCSSPHTRSMTLSCSDAQKQVLQQLASPQHSDIGMCEKPTSSMDMWQIGHDDEFSVVMHDLKRTLDQFEAENMLPKALERLAWATTI</sequence>
<dbReference type="EMBL" id="KI913155">
    <property type="protein sequence ID" value="ETV72272.1"/>
    <property type="molecule type" value="Genomic_DNA"/>
</dbReference>
<gene>
    <name evidence="1" type="ORF">H257_12733</name>
</gene>
<dbReference type="RefSeq" id="XP_009838340.1">
    <property type="nucleotide sequence ID" value="XM_009840038.1"/>
</dbReference>
<reference evidence="1" key="1">
    <citation type="submission" date="2013-12" db="EMBL/GenBank/DDBJ databases">
        <title>The Genome Sequence of Aphanomyces astaci APO3.</title>
        <authorList>
            <consortium name="The Broad Institute Genomics Platform"/>
            <person name="Russ C."/>
            <person name="Tyler B."/>
            <person name="van West P."/>
            <person name="Dieguez-Uribeondo J."/>
            <person name="Young S.K."/>
            <person name="Zeng Q."/>
            <person name="Gargeya S."/>
            <person name="Fitzgerald M."/>
            <person name="Abouelleil A."/>
            <person name="Alvarado L."/>
            <person name="Chapman S.B."/>
            <person name="Gainer-Dewar J."/>
            <person name="Goldberg J."/>
            <person name="Griggs A."/>
            <person name="Gujja S."/>
            <person name="Hansen M."/>
            <person name="Howarth C."/>
            <person name="Imamovic A."/>
            <person name="Ireland A."/>
            <person name="Larimer J."/>
            <person name="McCowan C."/>
            <person name="Murphy C."/>
            <person name="Pearson M."/>
            <person name="Poon T.W."/>
            <person name="Priest M."/>
            <person name="Roberts A."/>
            <person name="Saif S."/>
            <person name="Shea T."/>
            <person name="Sykes S."/>
            <person name="Wortman J."/>
            <person name="Nusbaum C."/>
            <person name="Birren B."/>
        </authorList>
    </citation>
    <scope>NUCLEOTIDE SEQUENCE [LARGE SCALE GENOMIC DNA]</scope>
    <source>
        <strain evidence="1">APO3</strain>
    </source>
</reference>
<organism evidence="1">
    <name type="scientific">Aphanomyces astaci</name>
    <name type="common">Crayfish plague agent</name>
    <dbReference type="NCBI Taxonomy" id="112090"/>
    <lineage>
        <taxon>Eukaryota</taxon>
        <taxon>Sar</taxon>
        <taxon>Stramenopiles</taxon>
        <taxon>Oomycota</taxon>
        <taxon>Saprolegniomycetes</taxon>
        <taxon>Saprolegniales</taxon>
        <taxon>Verrucalvaceae</taxon>
        <taxon>Aphanomyces</taxon>
    </lineage>
</organism>
<dbReference type="VEuPathDB" id="FungiDB:H257_12733"/>
<accession>W4FXQ6</accession>
<evidence type="ECO:0000313" key="1">
    <source>
        <dbReference type="EMBL" id="ETV72272.1"/>
    </source>
</evidence>
<name>W4FXQ6_APHAT</name>
<protein>
    <submittedName>
        <fullName evidence="1">Uncharacterized protein</fullName>
    </submittedName>
</protein>
<proteinExistence type="predicted"/>
<dbReference type="GeneID" id="20814729"/>